<dbReference type="Gene3D" id="3.30.420.10">
    <property type="entry name" value="Ribonuclease H-like superfamily/Ribonuclease H"/>
    <property type="match status" value="1"/>
</dbReference>
<organism evidence="14 15">
    <name type="scientific">Microcaecilia unicolor</name>
    <dbReference type="NCBI Taxonomy" id="1415580"/>
    <lineage>
        <taxon>Eukaryota</taxon>
        <taxon>Metazoa</taxon>
        <taxon>Chordata</taxon>
        <taxon>Craniata</taxon>
        <taxon>Vertebrata</taxon>
        <taxon>Euteleostomi</taxon>
        <taxon>Amphibia</taxon>
        <taxon>Gymnophiona</taxon>
        <taxon>Siphonopidae</taxon>
        <taxon>Microcaecilia</taxon>
    </lineage>
</organism>
<dbReference type="PROSITE" id="PS00141">
    <property type="entry name" value="ASP_PROTEASE"/>
    <property type="match status" value="1"/>
</dbReference>
<sequence>MHQQNLLLQQKLLESQAEILTLKSDLVMSQCEGKLMMDKCTGYQQIAERAAVRVAQYKYRKRRGRVSKVKVAKVMATATQNPNGWDPETWDGDIWSSTPESESGGEESAAPEMKPIIRRRAQLGGAAPVRMDLAEDYTQQEILNIMQQFQQRPNESLIAWCVRLHDTGAMGIRMDNEDCLKFIPLSQDAIIQSAFREHSLAMPDGNGSEATTLIELVGTGCCRKYPLESDWPGDDKPWYTLKDLRALIDTGAEATIIAGNPSKFKGPKCNIVGLGGKSIPAVETQLAMQIGDLQLQKYAVMITPVPEYIIGMDILRGLKLTIEGRSWQFGTSPAVPRRLKYISTYNIHAVLVGKIVDEPLTIPAATQLVAQKQYRIPGGTAEITRTIQELQEVGVIVPVTNKWNNPVWPVKKSYGSWRMTVDYRQLNKVTPLLHAAVPDIVTLIENIQNRKGKWYAVIDLANAFFTIALKEEFWEQFAFTWQGRQYTFTRLPQGWLHSPTICHRVVAQHLDALLLPPGLELTHYIDDILIQGDTEELVASGLEQLVQHMKNKGWEINPAKIQGPAQTVKFLGINWNKGHQEITEKALNKIAEFPVPVTKQQTQKFIGLFGFWRKHIPHLEQVLQPLYRVTRKKCVFQWGATEQQAFDQAKLVVQQSVSLWPIRANDPIELQVSVHAEYANWSMWQKQDGKRCPLGFWTCRLPDAAQRYIPFEKQLLACYWALVESEQLTLGHEVILRPEIPILTWINSEPHTHKIGHAQEASIIKWKWYIQNRQTKSGPNGVSQLHEQIAQIPVGEGEEVLVSGGGSGSATHRVAKWGVPYDQLTIDQRQYAWFTDGTAKYTDGKWAWKSVAYNPHTQQILQSTGPDGSSQYAELYAVYLVLKQNAPEAYIYTDSWAVANGLTTWLPTWKQNDWYIHTKLVWGSQLWQEISEFLQSTSAYVYHVDAHVSPITSDHIFNQTADSLATIHTNVITGTDDSTIHRGEEETGIASWAHKKCGHLGEQATYHWARQRGAYCFSVWVGNSMPVLPASECWE</sequence>
<dbReference type="EC" id="3.1.26.4" evidence="2"/>
<dbReference type="InterPro" id="IPR043128">
    <property type="entry name" value="Rev_trsase/Diguanyl_cyclase"/>
</dbReference>
<dbReference type="GO" id="GO:0004523">
    <property type="term" value="F:RNA-DNA hybrid ribonuclease activity"/>
    <property type="evidence" value="ECO:0007669"/>
    <property type="project" value="UniProtKB-EC"/>
</dbReference>
<dbReference type="PROSITE" id="PS50175">
    <property type="entry name" value="ASP_PROT_RETROV"/>
    <property type="match status" value="1"/>
</dbReference>
<evidence type="ECO:0000313" key="14">
    <source>
        <dbReference type="Proteomes" id="UP000515156"/>
    </source>
</evidence>
<evidence type="ECO:0000256" key="3">
    <source>
        <dbReference type="ARBA" id="ARBA00022679"/>
    </source>
</evidence>
<dbReference type="GeneID" id="115469623"/>
<evidence type="ECO:0000256" key="10">
    <source>
        <dbReference type="ARBA" id="ARBA00023172"/>
    </source>
</evidence>
<keyword evidence="3" id="KW-0808">Transferase</keyword>
<dbReference type="GO" id="GO:0006508">
    <property type="term" value="P:proteolysis"/>
    <property type="evidence" value="ECO:0007669"/>
    <property type="project" value="InterPro"/>
</dbReference>
<feature type="domain" description="RNase H type-1" evidence="13">
    <location>
        <begin position="827"/>
        <end position="970"/>
    </location>
</feature>
<dbReference type="InterPro" id="IPR018061">
    <property type="entry name" value="Retropepsins"/>
</dbReference>
<evidence type="ECO:0000256" key="8">
    <source>
        <dbReference type="ARBA" id="ARBA00022908"/>
    </source>
</evidence>
<dbReference type="InterPro" id="IPR002156">
    <property type="entry name" value="RNaseH_domain"/>
</dbReference>
<evidence type="ECO:0000259" key="12">
    <source>
        <dbReference type="PROSITE" id="PS50878"/>
    </source>
</evidence>
<dbReference type="GO" id="GO:0006310">
    <property type="term" value="P:DNA recombination"/>
    <property type="evidence" value="ECO:0007669"/>
    <property type="project" value="UniProtKB-KW"/>
</dbReference>
<name>A0A6P7Y0E0_9AMPH</name>
<keyword evidence="5" id="KW-0378">Hydrolase</keyword>
<dbReference type="InterPro" id="IPR001995">
    <property type="entry name" value="Peptidase_A2_cat"/>
</dbReference>
<keyword evidence="7" id="KW-0694">RNA-binding</keyword>
<dbReference type="InterPro" id="IPR000477">
    <property type="entry name" value="RT_dom"/>
</dbReference>
<evidence type="ECO:0000256" key="9">
    <source>
        <dbReference type="ARBA" id="ARBA00022918"/>
    </source>
</evidence>
<gene>
    <name evidence="15" type="primary">LOC115469623</name>
</gene>
<dbReference type="Proteomes" id="UP000515156">
    <property type="component" value="Chromosome 4"/>
</dbReference>
<feature type="domain" description="Reverse transcriptase" evidence="12">
    <location>
        <begin position="391"/>
        <end position="575"/>
    </location>
</feature>
<dbReference type="PANTHER" id="PTHR33064">
    <property type="entry name" value="POL PROTEIN"/>
    <property type="match status" value="1"/>
</dbReference>
<dbReference type="Gene3D" id="2.40.70.10">
    <property type="entry name" value="Acid Proteases"/>
    <property type="match status" value="1"/>
</dbReference>
<dbReference type="InterPro" id="IPR012337">
    <property type="entry name" value="RNaseH-like_sf"/>
</dbReference>
<evidence type="ECO:0000259" key="13">
    <source>
        <dbReference type="PROSITE" id="PS50879"/>
    </source>
</evidence>
<evidence type="ECO:0000256" key="7">
    <source>
        <dbReference type="ARBA" id="ARBA00022884"/>
    </source>
</evidence>
<dbReference type="PANTHER" id="PTHR33064:SF29">
    <property type="entry name" value="PEPTIDASE A2 DOMAIN-CONTAINING PROTEIN-RELATED"/>
    <property type="match status" value="1"/>
</dbReference>
<dbReference type="GO" id="GO:0015074">
    <property type="term" value="P:DNA integration"/>
    <property type="evidence" value="ECO:0007669"/>
    <property type="project" value="UniProtKB-KW"/>
</dbReference>
<dbReference type="OrthoDB" id="9950135at2759"/>
<dbReference type="Pfam" id="PF00075">
    <property type="entry name" value="RNase_H"/>
    <property type="match status" value="1"/>
</dbReference>
<dbReference type="InParanoid" id="A0A6P7Y0E0"/>
<keyword evidence="14" id="KW-1185">Reference proteome</keyword>
<keyword evidence="4" id="KW-0548">Nucleotidyltransferase</keyword>
<reference evidence="15" key="1">
    <citation type="submission" date="2025-08" db="UniProtKB">
        <authorList>
            <consortium name="RefSeq"/>
        </authorList>
    </citation>
    <scope>IDENTIFICATION</scope>
</reference>
<dbReference type="GO" id="GO:0003723">
    <property type="term" value="F:RNA binding"/>
    <property type="evidence" value="ECO:0007669"/>
    <property type="project" value="UniProtKB-KW"/>
</dbReference>
<keyword evidence="9" id="KW-0695">RNA-directed DNA polymerase</keyword>
<keyword evidence="10" id="KW-0233">DNA recombination</keyword>
<dbReference type="RefSeq" id="XP_030058278.1">
    <property type="nucleotide sequence ID" value="XM_030202418.1"/>
</dbReference>
<comment type="similarity">
    <text evidence="1">Belongs to the beta type-B retroviral polymerase family. HERV class-II K(HML-2) pol subfamily.</text>
</comment>
<keyword evidence="8" id="KW-0229">DNA integration</keyword>
<evidence type="ECO:0000256" key="1">
    <source>
        <dbReference type="ARBA" id="ARBA00010879"/>
    </source>
</evidence>
<dbReference type="InterPro" id="IPR043502">
    <property type="entry name" value="DNA/RNA_pol_sf"/>
</dbReference>
<evidence type="ECO:0000313" key="15">
    <source>
        <dbReference type="RefSeq" id="XP_030058278.1"/>
    </source>
</evidence>
<dbReference type="InterPro" id="IPR041577">
    <property type="entry name" value="RT_RNaseH_2"/>
</dbReference>
<dbReference type="PROSITE" id="PS50878">
    <property type="entry name" value="RT_POL"/>
    <property type="match status" value="1"/>
</dbReference>
<dbReference type="GO" id="GO:0004190">
    <property type="term" value="F:aspartic-type endopeptidase activity"/>
    <property type="evidence" value="ECO:0007669"/>
    <property type="project" value="InterPro"/>
</dbReference>
<dbReference type="InterPro" id="IPR021109">
    <property type="entry name" value="Peptidase_aspartic_dom_sf"/>
</dbReference>
<dbReference type="SUPFAM" id="SSF50630">
    <property type="entry name" value="Acid proteases"/>
    <property type="match status" value="1"/>
</dbReference>
<dbReference type="Gene3D" id="3.30.70.270">
    <property type="match status" value="2"/>
</dbReference>
<dbReference type="Gene3D" id="3.10.10.10">
    <property type="entry name" value="HIV Type 1 Reverse Transcriptase, subunit A, domain 1"/>
    <property type="match status" value="1"/>
</dbReference>
<feature type="domain" description="Peptidase A2" evidence="11">
    <location>
        <begin position="244"/>
        <end position="314"/>
    </location>
</feature>
<dbReference type="InterPro" id="IPR001969">
    <property type="entry name" value="Aspartic_peptidase_AS"/>
</dbReference>
<evidence type="ECO:0000256" key="2">
    <source>
        <dbReference type="ARBA" id="ARBA00012180"/>
    </source>
</evidence>
<dbReference type="SUPFAM" id="SSF53098">
    <property type="entry name" value="Ribonuclease H-like"/>
    <property type="match status" value="1"/>
</dbReference>
<evidence type="ECO:0000259" key="11">
    <source>
        <dbReference type="PROSITE" id="PS50175"/>
    </source>
</evidence>
<protein>
    <recommendedName>
        <fullName evidence="2">ribonuclease H</fullName>
        <ecNumber evidence="2">3.1.26.4</ecNumber>
    </recommendedName>
</protein>
<dbReference type="InterPro" id="IPR036397">
    <property type="entry name" value="RNaseH_sf"/>
</dbReference>
<dbReference type="SUPFAM" id="SSF56672">
    <property type="entry name" value="DNA/RNA polymerases"/>
    <property type="match status" value="1"/>
</dbReference>
<dbReference type="Pfam" id="PF00078">
    <property type="entry name" value="RVT_1"/>
    <property type="match status" value="1"/>
</dbReference>
<evidence type="ECO:0000256" key="5">
    <source>
        <dbReference type="ARBA" id="ARBA00022801"/>
    </source>
</evidence>
<dbReference type="PROSITE" id="PS50879">
    <property type="entry name" value="RNASE_H_1"/>
    <property type="match status" value="1"/>
</dbReference>
<dbReference type="GO" id="GO:0003964">
    <property type="term" value="F:RNA-directed DNA polymerase activity"/>
    <property type="evidence" value="ECO:0007669"/>
    <property type="project" value="UniProtKB-KW"/>
</dbReference>
<dbReference type="KEGG" id="muo:115469623"/>
<keyword evidence="6" id="KW-0460">Magnesium</keyword>
<dbReference type="AlphaFoldDB" id="A0A6P7Y0E0"/>
<accession>A0A6P7Y0E0</accession>
<evidence type="ECO:0000256" key="4">
    <source>
        <dbReference type="ARBA" id="ARBA00022695"/>
    </source>
</evidence>
<dbReference type="Pfam" id="PF00077">
    <property type="entry name" value="RVP"/>
    <property type="match status" value="1"/>
</dbReference>
<dbReference type="InterPro" id="IPR051320">
    <property type="entry name" value="Viral_Replic_Matur_Polypro"/>
</dbReference>
<proteinExistence type="inferred from homology"/>
<evidence type="ECO:0000256" key="6">
    <source>
        <dbReference type="ARBA" id="ARBA00022842"/>
    </source>
</evidence>
<dbReference type="Pfam" id="PF17919">
    <property type="entry name" value="RT_RNaseH_2"/>
    <property type="match status" value="1"/>
</dbReference>